<dbReference type="Proteomes" id="UP000256970">
    <property type="component" value="Unassembled WGS sequence"/>
</dbReference>
<dbReference type="SUPFAM" id="SSF82153">
    <property type="entry name" value="FAS1 domain"/>
    <property type="match status" value="2"/>
</dbReference>
<sequence length="468" mass="48483">MLCKSVRLAWIVLGLVSLQGATAQTAQAGSNTSLIGALESNGFKQLAGMFGTLRLKDDDIPTNLNLTILAPTDQAIQDFSASMGLSLEELRAPPGLVDTLLSYHVIPGRKLTGKGLVAGGPHRTAKPLSAMSNPKDVLRFQRLANGTITVTDVQDNTAHVAGQPLMLPRANVFPVDRVLLNGDVFTNVTTLLQFHPEFSSLAALMPKAPGLAGSFRDNTFNHTLLAPTNDALAAASALVPSDEQGLTQVLQYHVIAQPGTLPDNFTQGAPLSTLLPGHNVVIRYRRVTVPARFNSSRNTSSTTATVEPEAGSPDAAANVTSTNLFSGKGTVQGINRVLLPAKAASNASETAMAGTNTNTSETAMAGTNTNTSETAMAGTNSTSTTSPGRRLLGPAAEAASMASGRQLLRYGSNRAAGYGGGNSDSGCDPTLDNGCGVPGSQNSMMWQSLQDSSEAMSSGSAVDAGDEF</sequence>
<dbReference type="PROSITE" id="PS50213">
    <property type="entry name" value="FAS1"/>
    <property type="match status" value="2"/>
</dbReference>
<dbReference type="Pfam" id="PF02469">
    <property type="entry name" value="Fasciclin"/>
    <property type="match status" value="2"/>
</dbReference>
<feature type="compositionally biased region" description="Polar residues" evidence="1">
    <location>
        <begin position="448"/>
        <end position="460"/>
    </location>
</feature>
<evidence type="ECO:0000259" key="3">
    <source>
        <dbReference type="PROSITE" id="PS50213"/>
    </source>
</evidence>
<gene>
    <name evidence="4" type="ORF">BQ4739_LOCUS15270</name>
</gene>
<feature type="region of interest" description="Disordered" evidence="1">
    <location>
        <begin position="349"/>
        <end position="389"/>
    </location>
</feature>
<dbReference type="SMART" id="SM00554">
    <property type="entry name" value="FAS1"/>
    <property type="match status" value="2"/>
</dbReference>
<dbReference type="STRING" id="3088.A0A383WCJ5"/>
<feature type="compositionally biased region" description="Low complexity" evidence="1">
    <location>
        <begin position="294"/>
        <end position="305"/>
    </location>
</feature>
<feature type="compositionally biased region" description="Polar residues" evidence="1">
    <location>
        <begin position="349"/>
        <end position="387"/>
    </location>
</feature>
<accession>A0A383WCJ5</accession>
<evidence type="ECO:0000313" key="5">
    <source>
        <dbReference type="Proteomes" id="UP000256970"/>
    </source>
</evidence>
<dbReference type="Gene3D" id="2.30.180.10">
    <property type="entry name" value="FAS1 domain"/>
    <property type="match status" value="2"/>
</dbReference>
<dbReference type="AlphaFoldDB" id="A0A383WCJ5"/>
<dbReference type="InterPro" id="IPR052806">
    <property type="entry name" value="Fasciclin-like_AGP"/>
</dbReference>
<evidence type="ECO:0000256" key="2">
    <source>
        <dbReference type="SAM" id="SignalP"/>
    </source>
</evidence>
<name>A0A383WCJ5_TETOB</name>
<dbReference type="PANTHER" id="PTHR33985">
    <property type="entry name" value="OS02G0491300 PROTEIN-RELATED"/>
    <property type="match status" value="1"/>
</dbReference>
<feature type="domain" description="FAS1" evidence="3">
    <location>
        <begin position="185"/>
        <end position="338"/>
    </location>
</feature>
<feature type="region of interest" description="Disordered" evidence="1">
    <location>
        <begin position="448"/>
        <end position="468"/>
    </location>
</feature>
<reference evidence="4 5" key="1">
    <citation type="submission" date="2016-10" db="EMBL/GenBank/DDBJ databases">
        <authorList>
            <person name="Cai Z."/>
        </authorList>
    </citation>
    <scope>NUCLEOTIDE SEQUENCE [LARGE SCALE GENOMIC DNA]</scope>
</reference>
<feature type="chain" id="PRO_5016987813" description="FAS1 domain-containing protein" evidence="2">
    <location>
        <begin position="24"/>
        <end position="468"/>
    </location>
</feature>
<evidence type="ECO:0000313" key="4">
    <source>
        <dbReference type="EMBL" id="SZX74953.1"/>
    </source>
</evidence>
<protein>
    <recommendedName>
        <fullName evidence="3">FAS1 domain-containing protein</fullName>
    </recommendedName>
</protein>
<dbReference type="InterPro" id="IPR000782">
    <property type="entry name" value="FAS1_domain"/>
</dbReference>
<proteinExistence type="predicted"/>
<dbReference type="InterPro" id="IPR036378">
    <property type="entry name" value="FAS1_dom_sf"/>
</dbReference>
<feature type="region of interest" description="Disordered" evidence="1">
    <location>
        <begin position="294"/>
        <end position="315"/>
    </location>
</feature>
<organism evidence="4 5">
    <name type="scientific">Tetradesmus obliquus</name>
    <name type="common">Green alga</name>
    <name type="synonym">Acutodesmus obliquus</name>
    <dbReference type="NCBI Taxonomy" id="3088"/>
    <lineage>
        <taxon>Eukaryota</taxon>
        <taxon>Viridiplantae</taxon>
        <taxon>Chlorophyta</taxon>
        <taxon>core chlorophytes</taxon>
        <taxon>Chlorophyceae</taxon>
        <taxon>CS clade</taxon>
        <taxon>Sphaeropleales</taxon>
        <taxon>Scenedesmaceae</taxon>
        <taxon>Tetradesmus</taxon>
    </lineage>
</organism>
<feature type="signal peptide" evidence="2">
    <location>
        <begin position="1"/>
        <end position="23"/>
    </location>
</feature>
<feature type="domain" description="FAS1" evidence="3">
    <location>
        <begin position="18"/>
        <end position="179"/>
    </location>
</feature>
<keyword evidence="5" id="KW-1185">Reference proteome</keyword>
<keyword evidence="2" id="KW-0732">Signal</keyword>
<evidence type="ECO:0000256" key="1">
    <source>
        <dbReference type="SAM" id="MobiDB-lite"/>
    </source>
</evidence>
<dbReference type="EMBL" id="FNXT01001221">
    <property type="protein sequence ID" value="SZX74953.1"/>
    <property type="molecule type" value="Genomic_DNA"/>
</dbReference>
<dbReference type="PANTHER" id="PTHR33985:SF29">
    <property type="entry name" value="FAS1 DOMAIN-CONTAINING PROTEIN"/>
    <property type="match status" value="1"/>
</dbReference>